<comment type="caution">
    <text evidence="1">The sequence shown here is derived from an EMBL/GenBank/DDBJ whole genome shotgun (WGS) entry which is preliminary data.</text>
</comment>
<dbReference type="Proteomes" id="UP000887159">
    <property type="component" value="Unassembled WGS sequence"/>
</dbReference>
<protein>
    <submittedName>
        <fullName evidence="1">CCHC-type domain-containing protein</fullName>
    </submittedName>
</protein>
<proteinExistence type="predicted"/>
<dbReference type="EMBL" id="BMAU01021239">
    <property type="protein sequence ID" value="GFY03666.1"/>
    <property type="molecule type" value="Genomic_DNA"/>
</dbReference>
<sequence>MRIFRWASHPGWSATEPGSSKRSIKFLIIITRIKNINNGGIAICLNTDEDVSKLSQELSNNADFASFSISKPVRRKPQFILFGVDSSYNKDSITKALLLKNEIFKDGGFEVHFSIKSKSSNNWVISVIPDLYPVIKDHGCLYLNFERVRIETFISVMQCSTCGTLGHTRNHCSNTQACFSCSSTDDHDRTSCEPRCINCTNHNVRFRSGFSKITDAVINTVQY</sequence>
<name>A0A8X6S812_TRICX</name>
<evidence type="ECO:0000313" key="2">
    <source>
        <dbReference type="Proteomes" id="UP000887159"/>
    </source>
</evidence>
<reference evidence="1" key="1">
    <citation type="submission" date="2020-08" db="EMBL/GenBank/DDBJ databases">
        <title>Multicomponent nature underlies the extraordinary mechanical properties of spider dragline silk.</title>
        <authorList>
            <person name="Kono N."/>
            <person name="Nakamura H."/>
            <person name="Mori M."/>
            <person name="Yoshida Y."/>
            <person name="Ohtoshi R."/>
            <person name="Malay A.D."/>
            <person name="Moran D.A.P."/>
            <person name="Tomita M."/>
            <person name="Numata K."/>
            <person name="Arakawa K."/>
        </authorList>
    </citation>
    <scope>NUCLEOTIDE SEQUENCE</scope>
</reference>
<keyword evidence="2" id="KW-1185">Reference proteome</keyword>
<gene>
    <name evidence="1" type="primary">AVEN_111789_1</name>
    <name evidence="1" type="ORF">TNCV_3092921</name>
</gene>
<organism evidence="1 2">
    <name type="scientific">Trichonephila clavipes</name>
    <name type="common">Golden silk orbweaver</name>
    <name type="synonym">Nephila clavipes</name>
    <dbReference type="NCBI Taxonomy" id="2585209"/>
    <lineage>
        <taxon>Eukaryota</taxon>
        <taxon>Metazoa</taxon>
        <taxon>Ecdysozoa</taxon>
        <taxon>Arthropoda</taxon>
        <taxon>Chelicerata</taxon>
        <taxon>Arachnida</taxon>
        <taxon>Araneae</taxon>
        <taxon>Araneomorphae</taxon>
        <taxon>Entelegynae</taxon>
        <taxon>Araneoidea</taxon>
        <taxon>Nephilidae</taxon>
        <taxon>Trichonephila</taxon>
    </lineage>
</organism>
<accession>A0A8X6S812</accession>
<evidence type="ECO:0000313" key="1">
    <source>
        <dbReference type="EMBL" id="GFY03666.1"/>
    </source>
</evidence>
<dbReference type="AlphaFoldDB" id="A0A8X6S812"/>